<dbReference type="AlphaFoldDB" id="F2N6U7"/>
<evidence type="ECO:0008006" key="3">
    <source>
        <dbReference type="Google" id="ProtNLM"/>
    </source>
</evidence>
<dbReference type="RefSeq" id="WP_013707889.1">
    <property type="nucleotide sequence ID" value="NC_015389.1"/>
</dbReference>
<dbReference type="Pfam" id="PF13780">
    <property type="entry name" value="DUF4176"/>
    <property type="match status" value="1"/>
</dbReference>
<proteinExistence type="predicted"/>
<dbReference type="EMBL" id="CP002628">
    <property type="protein sequence ID" value="AEB06146.1"/>
    <property type="molecule type" value="Genomic_DNA"/>
</dbReference>
<evidence type="ECO:0000313" key="2">
    <source>
        <dbReference type="Proteomes" id="UP000006851"/>
    </source>
</evidence>
<dbReference type="InterPro" id="IPR025233">
    <property type="entry name" value="DUF4176"/>
</dbReference>
<name>F2N6U7_CORGP</name>
<dbReference type="KEGG" id="cgo:Corgl_0016"/>
<gene>
    <name evidence="1" type="ordered locus">Corgl_0016</name>
</gene>
<dbReference type="HOGENOM" id="CLU_158514_1_1_11"/>
<dbReference type="STRING" id="700015.Corgl_0016"/>
<sequence length="108" mass="12289">MRRDIDTSWLPIGSVVQLAQDDSRLIIIGYMQREETLRTAWDYVSLRYPGGWAGPDSIIAFNRSDIARTLYIGYLGPERDPLLECLSEAEPELERLKSERGGKIDQSS</sequence>
<protein>
    <recommendedName>
        <fullName evidence="3">DUF4176 domain-containing protein</fullName>
    </recommendedName>
</protein>
<accession>F2N6U7</accession>
<dbReference type="Proteomes" id="UP000006851">
    <property type="component" value="Chromosome"/>
</dbReference>
<dbReference type="eggNOG" id="COG4495">
    <property type="taxonomic scope" value="Bacteria"/>
</dbReference>
<organism evidence="1 2">
    <name type="scientific">Coriobacterium glomerans (strain ATCC 49209 / DSM 20642 / JCM 10262 / PW2)</name>
    <dbReference type="NCBI Taxonomy" id="700015"/>
    <lineage>
        <taxon>Bacteria</taxon>
        <taxon>Bacillati</taxon>
        <taxon>Actinomycetota</taxon>
        <taxon>Coriobacteriia</taxon>
        <taxon>Coriobacteriales</taxon>
        <taxon>Coriobacteriaceae</taxon>
        <taxon>Coriobacterium</taxon>
    </lineage>
</organism>
<keyword evidence="2" id="KW-1185">Reference proteome</keyword>
<reference evidence="2" key="1">
    <citation type="journal article" date="2013" name="Stand. Genomic Sci.">
        <title>Complete genome sequence of Coriobacterium glomerans type strain (PW2(T)) from the midgut of Pyrrhocoris apterus L. (red soldier bug).</title>
        <authorList>
            <person name="Stackebrandt E."/>
            <person name="Zeytun A."/>
            <person name="Lapidus A."/>
            <person name="Nolan M."/>
            <person name="Lucas S."/>
            <person name="Hammon N."/>
            <person name="Deshpande S."/>
            <person name="Cheng J.F."/>
            <person name="Tapia R."/>
            <person name="Goodwin L.A."/>
            <person name="Pitluck S."/>
            <person name="Liolios K."/>
            <person name="Pagani I."/>
            <person name="Ivanova N."/>
            <person name="Mavromatis K."/>
            <person name="Mikhailova N."/>
            <person name="Huntemann M."/>
            <person name="Pati A."/>
            <person name="Chen A."/>
            <person name="Palaniappan K."/>
            <person name="Chang Y.J."/>
            <person name="Land M."/>
            <person name="Hauser L."/>
            <person name="Rohde M."/>
            <person name="Pukall R."/>
            <person name="Goker M."/>
            <person name="Detter J.C."/>
            <person name="Woyke T."/>
            <person name="Bristow J."/>
            <person name="Eisen J.A."/>
            <person name="Markowitz V."/>
            <person name="Hugenholtz P."/>
            <person name="Kyrpides N.C."/>
            <person name="Klenk H.P."/>
        </authorList>
    </citation>
    <scope>NUCLEOTIDE SEQUENCE</scope>
    <source>
        <strain evidence="2">ATCC 49209 / DSM 20642 / JCM 10262 / PW2</strain>
    </source>
</reference>
<evidence type="ECO:0000313" key="1">
    <source>
        <dbReference type="EMBL" id="AEB06146.1"/>
    </source>
</evidence>